<accession>X0TTL1</accession>
<feature type="domain" description="Amidohydrolase 3" evidence="1">
    <location>
        <begin position="45"/>
        <end position="118"/>
    </location>
</feature>
<dbReference type="Pfam" id="PF07969">
    <property type="entry name" value="Amidohydro_3"/>
    <property type="match status" value="1"/>
</dbReference>
<dbReference type="Gene3D" id="3.20.20.140">
    <property type="entry name" value="Metal-dependent hydrolases"/>
    <property type="match status" value="1"/>
</dbReference>
<reference evidence="2" key="1">
    <citation type="journal article" date="2014" name="Front. Microbiol.">
        <title>High frequency of phylogenetically diverse reductive dehalogenase-homologous genes in deep subseafloor sedimentary metagenomes.</title>
        <authorList>
            <person name="Kawai M."/>
            <person name="Futagami T."/>
            <person name="Toyoda A."/>
            <person name="Takaki Y."/>
            <person name="Nishi S."/>
            <person name="Hori S."/>
            <person name="Arai W."/>
            <person name="Tsubouchi T."/>
            <person name="Morono Y."/>
            <person name="Uchiyama I."/>
            <person name="Ito T."/>
            <person name="Fujiyama A."/>
            <person name="Inagaki F."/>
            <person name="Takami H."/>
        </authorList>
    </citation>
    <scope>NUCLEOTIDE SEQUENCE</scope>
    <source>
        <strain evidence="2">Expedition CK06-06</strain>
    </source>
</reference>
<dbReference type="SUPFAM" id="SSF51338">
    <property type="entry name" value="Composite domain of metallo-dependent hydrolases"/>
    <property type="match status" value="1"/>
</dbReference>
<feature type="non-terminal residue" evidence="2">
    <location>
        <position position="172"/>
    </location>
</feature>
<dbReference type="InterPro" id="IPR013108">
    <property type="entry name" value="Amidohydro_3"/>
</dbReference>
<protein>
    <recommendedName>
        <fullName evidence="1">Amidohydrolase 3 domain-containing protein</fullName>
    </recommendedName>
</protein>
<evidence type="ECO:0000259" key="1">
    <source>
        <dbReference type="Pfam" id="PF07969"/>
    </source>
</evidence>
<comment type="caution">
    <text evidence="2">The sequence shown here is derived from an EMBL/GenBank/DDBJ whole genome shotgun (WGS) entry which is preliminary data.</text>
</comment>
<dbReference type="PANTHER" id="PTHR11647">
    <property type="entry name" value="HYDRANTOINASE/DIHYDROPYRIMIDINASE FAMILY MEMBER"/>
    <property type="match status" value="1"/>
</dbReference>
<sequence length="172" mass="19007">MVDEFDILIKNATIVDGVKKAFKGSIGIKDKRISAVGEMRGDANKVFDATGLMAMPGFVDPHSHADGGLLFYPKAESAVRQGCTTVIAGQCGESPAPLDEYIRPPRDLVDEIFKENPYLYYGSTLLSLDKVNDLMNEKYGWTINYRTMGEYFKQVKLKGTSINYMPIVGHGT</sequence>
<gene>
    <name evidence="2" type="ORF">S01H1_28396</name>
</gene>
<evidence type="ECO:0000313" key="2">
    <source>
        <dbReference type="EMBL" id="GAF96933.1"/>
    </source>
</evidence>
<name>X0TTL1_9ZZZZ</name>
<dbReference type="GO" id="GO:0005829">
    <property type="term" value="C:cytosol"/>
    <property type="evidence" value="ECO:0007669"/>
    <property type="project" value="TreeGrafter"/>
</dbReference>
<dbReference type="GO" id="GO:0016812">
    <property type="term" value="F:hydrolase activity, acting on carbon-nitrogen (but not peptide) bonds, in cyclic amides"/>
    <property type="evidence" value="ECO:0007669"/>
    <property type="project" value="TreeGrafter"/>
</dbReference>
<proteinExistence type="predicted"/>
<dbReference type="EMBL" id="BARS01017352">
    <property type="protein sequence ID" value="GAF96933.1"/>
    <property type="molecule type" value="Genomic_DNA"/>
</dbReference>
<dbReference type="PANTHER" id="PTHR11647:SF1">
    <property type="entry name" value="COLLAPSIN RESPONSE MEDIATOR PROTEIN"/>
    <property type="match status" value="1"/>
</dbReference>
<dbReference type="AlphaFoldDB" id="X0TTL1"/>
<dbReference type="InterPro" id="IPR011059">
    <property type="entry name" value="Metal-dep_hydrolase_composite"/>
</dbReference>
<organism evidence="2">
    <name type="scientific">marine sediment metagenome</name>
    <dbReference type="NCBI Taxonomy" id="412755"/>
    <lineage>
        <taxon>unclassified sequences</taxon>
        <taxon>metagenomes</taxon>
        <taxon>ecological metagenomes</taxon>
    </lineage>
</organism>
<dbReference type="InterPro" id="IPR050378">
    <property type="entry name" value="Metallo-dep_Hydrolases_sf"/>
</dbReference>